<dbReference type="Gene3D" id="3.90.180.10">
    <property type="entry name" value="Medium-chain alcohol dehydrogenases, catalytic domain"/>
    <property type="match status" value="1"/>
</dbReference>
<keyword evidence="3" id="KW-0479">Metal-binding</keyword>
<sequence length="348" mass="37032">MADKLPKDKTMRAALLHGVRDLRVEEAPRPERAPDEVLLRVRAVGVCGSDLHHYLEGSIGSTKASEPFILGHEFAAEVIEGGPLAPGTLVAVDPNRSCGLCEWCAAGYPNLCPNVRFAGVPPYQGALAEYITARPDELVALPEGFDAATAALLEPLGVAIHALDLARLKPMESVAVLGAGPIGLIIMQVARWCGAGHMTVVEPLEYRRNLALKLGADAAVSSWEEAKALTEGRGVDVVLEATTSPLGPQHAAEVVRIGGRLVLVGIPEGDEFTLNASLVRRKGLSIKLSRRMGHVYGRAIQMVGRGQVDLGAMMTHRFGLEGAPEAFALQADYKDGIIKSVVYPFGDD</sequence>
<dbReference type="InterPro" id="IPR013149">
    <property type="entry name" value="ADH-like_C"/>
</dbReference>
<feature type="domain" description="Enoyl reductase (ER)" evidence="6">
    <location>
        <begin position="18"/>
        <end position="342"/>
    </location>
</feature>
<keyword evidence="4" id="KW-0862">Zinc</keyword>
<gene>
    <name evidence="7" type="ORF">AVDCRST_MAG86-3957</name>
</gene>
<dbReference type="SMART" id="SM00829">
    <property type="entry name" value="PKS_ER"/>
    <property type="match status" value="1"/>
</dbReference>
<dbReference type="InterPro" id="IPR020843">
    <property type="entry name" value="ER"/>
</dbReference>
<dbReference type="PANTHER" id="PTHR43161:SF9">
    <property type="entry name" value="SORBITOL DEHYDROGENASE"/>
    <property type="match status" value="1"/>
</dbReference>
<keyword evidence="5" id="KW-0560">Oxidoreductase</keyword>
<evidence type="ECO:0000259" key="6">
    <source>
        <dbReference type="SMART" id="SM00829"/>
    </source>
</evidence>
<dbReference type="Pfam" id="PF00107">
    <property type="entry name" value="ADH_zinc_N"/>
    <property type="match status" value="1"/>
</dbReference>
<name>A0A6J4VU23_9DEIN</name>
<evidence type="ECO:0000256" key="2">
    <source>
        <dbReference type="ARBA" id="ARBA00008072"/>
    </source>
</evidence>
<dbReference type="PANTHER" id="PTHR43161">
    <property type="entry name" value="SORBITOL DEHYDROGENASE"/>
    <property type="match status" value="1"/>
</dbReference>
<dbReference type="GO" id="GO:0016491">
    <property type="term" value="F:oxidoreductase activity"/>
    <property type="evidence" value="ECO:0007669"/>
    <property type="project" value="UniProtKB-KW"/>
</dbReference>
<evidence type="ECO:0000256" key="3">
    <source>
        <dbReference type="ARBA" id="ARBA00022723"/>
    </source>
</evidence>
<dbReference type="Gene3D" id="3.40.50.720">
    <property type="entry name" value="NAD(P)-binding Rossmann-like Domain"/>
    <property type="match status" value="1"/>
</dbReference>
<evidence type="ECO:0000256" key="1">
    <source>
        <dbReference type="ARBA" id="ARBA00001947"/>
    </source>
</evidence>
<dbReference type="InterPro" id="IPR011032">
    <property type="entry name" value="GroES-like_sf"/>
</dbReference>
<comment type="similarity">
    <text evidence="2">Belongs to the zinc-containing alcohol dehydrogenase family.</text>
</comment>
<dbReference type="AlphaFoldDB" id="A0A6J4VU23"/>
<reference evidence="7" key="1">
    <citation type="submission" date="2020-02" db="EMBL/GenBank/DDBJ databases">
        <authorList>
            <person name="Meier V. D."/>
        </authorList>
    </citation>
    <scope>NUCLEOTIDE SEQUENCE</scope>
    <source>
        <strain evidence="7">AVDCRST_MAG86</strain>
    </source>
</reference>
<dbReference type="GO" id="GO:0046872">
    <property type="term" value="F:metal ion binding"/>
    <property type="evidence" value="ECO:0007669"/>
    <property type="project" value="UniProtKB-KW"/>
</dbReference>
<dbReference type="InterPro" id="IPR036291">
    <property type="entry name" value="NAD(P)-bd_dom_sf"/>
</dbReference>
<comment type="cofactor">
    <cofactor evidence="1">
        <name>Zn(2+)</name>
        <dbReference type="ChEBI" id="CHEBI:29105"/>
    </cofactor>
</comment>
<dbReference type="SUPFAM" id="SSF50129">
    <property type="entry name" value="GroES-like"/>
    <property type="match status" value="1"/>
</dbReference>
<dbReference type="EMBL" id="CADCWP010000354">
    <property type="protein sequence ID" value="CAA9587975.1"/>
    <property type="molecule type" value="Genomic_DNA"/>
</dbReference>
<dbReference type="InterPro" id="IPR013154">
    <property type="entry name" value="ADH-like_N"/>
</dbReference>
<dbReference type="SUPFAM" id="SSF51735">
    <property type="entry name" value="NAD(P)-binding Rossmann-fold domains"/>
    <property type="match status" value="1"/>
</dbReference>
<dbReference type="Pfam" id="PF08240">
    <property type="entry name" value="ADH_N"/>
    <property type="match status" value="1"/>
</dbReference>
<accession>A0A6J4VU23</accession>
<proteinExistence type="inferred from homology"/>
<protein>
    <recommendedName>
        <fullName evidence="6">Enoyl reductase (ER) domain-containing protein</fullName>
    </recommendedName>
</protein>
<evidence type="ECO:0000256" key="4">
    <source>
        <dbReference type="ARBA" id="ARBA00022833"/>
    </source>
</evidence>
<evidence type="ECO:0000313" key="7">
    <source>
        <dbReference type="EMBL" id="CAA9587975.1"/>
    </source>
</evidence>
<evidence type="ECO:0000256" key="5">
    <source>
        <dbReference type="ARBA" id="ARBA00023002"/>
    </source>
</evidence>
<organism evidence="7">
    <name type="scientific">uncultured Truepera sp</name>
    <dbReference type="NCBI Taxonomy" id="543023"/>
    <lineage>
        <taxon>Bacteria</taxon>
        <taxon>Thermotogati</taxon>
        <taxon>Deinococcota</taxon>
        <taxon>Deinococci</taxon>
        <taxon>Trueperales</taxon>
        <taxon>Trueperaceae</taxon>
        <taxon>Truepera</taxon>
        <taxon>environmental samples</taxon>
    </lineage>
</organism>